<dbReference type="AlphaFoldDB" id="A0A125BER0"/>
<evidence type="ECO:0000313" key="2">
    <source>
        <dbReference type="EMBL" id="KVX02588.1"/>
    </source>
</evidence>
<protein>
    <recommendedName>
        <fullName evidence="4">Lipoprotein</fullName>
    </recommendedName>
</protein>
<evidence type="ECO:0008006" key="4">
    <source>
        <dbReference type="Google" id="ProtNLM"/>
    </source>
</evidence>
<reference evidence="2 3" key="1">
    <citation type="submission" date="2016-01" db="EMBL/GenBank/DDBJ databases">
        <title>Draft genome of the antarctic isolate Shewanella frigidimarina Ag06-30.</title>
        <authorList>
            <person name="Parmeciano Di Noto G."/>
            <person name="Vazquez S."/>
            <person name="Mac Cormack W."/>
            <person name="Iriarte A."/>
            <person name="Quiroga C."/>
        </authorList>
    </citation>
    <scope>NUCLEOTIDE SEQUENCE [LARGE SCALE GENOMIC DNA]</scope>
    <source>
        <strain evidence="2 3">Ag06-30</strain>
    </source>
</reference>
<feature type="signal peptide" evidence="1">
    <location>
        <begin position="1"/>
        <end position="23"/>
    </location>
</feature>
<accession>A0A125BER0</accession>
<evidence type="ECO:0000256" key="1">
    <source>
        <dbReference type="SAM" id="SignalP"/>
    </source>
</evidence>
<keyword evidence="1" id="KW-0732">Signal</keyword>
<organism evidence="2">
    <name type="scientific">Shewanella frigidimarina</name>
    <dbReference type="NCBI Taxonomy" id="56812"/>
    <lineage>
        <taxon>Bacteria</taxon>
        <taxon>Pseudomonadati</taxon>
        <taxon>Pseudomonadota</taxon>
        <taxon>Gammaproteobacteria</taxon>
        <taxon>Alteromonadales</taxon>
        <taxon>Shewanellaceae</taxon>
        <taxon>Shewanella</taxon>
    </lineage>
</organism>
<feature type="chain" id="PRO_5007177220" description="Lipoprotein" evidence="1">
    <location>
        <begin position="24"/>
        <end position="105"/>
    </location>
</feature>
<proteinExistence type="predicted"/>
<name>A0A125BER0_SHEFR</name>
<comment type="caution">
    <text evidence="2">The sequence shown here is derived from an EMBL/GenBank/DDBJ whole genome shotgun (WGS) entry which is preliminary data.</text>
</comment>
<dbReference type="Proteomes" id="UP000055702">
    <property type="component" value="Unassembled WGS sequence"/>
</dbReference>
<dbReference type="PROSITE" id="PS51257">
    <property type="entry name" value="PROKAR_LIPOPROTEIN"/>
    <property type="match status" value="1"/>
</dbReference>
<sequence length="105" mass="11638">MKYIIVMLGLVFMTLQGCQNQSAASKVDEQATTVVVTKPLIKDCGPSAMPPLRDRTKLTENLRKKGLISADMDQAQIDKIVADYITKRQKAFEKCHKPTPNTGKS</sequence>
<dbReference type="EMBL" id="LRDC01000012">
    <property type="protein sequence ID" value="KVX02588.1"/>
    <property type="molecule type" value="Genomic_DNA"/>
</dbReference>
<evidence type="ECO:0000313" key="3">
    <source>
        <dbReference type="Proteomes" id="UP000055702"/>
    </source>
</evidence>
<gene>
    <name evidence="2" type="ORF">AWJ07_13830</name>
</gene>
<dbReference type="RefSeq" id="WP_059745299.1">
    <property type="nucleotide sequence ID" value="NZ_JBOZOX010000020.1"/>
</dbReference>